<dbReference type="AlphaFoldDB" id="A0A9W5IRY7"/>
<sequence length="42" mass="4643">MTEDFAEIEAVMRNSPSCLNGLDFNTKLPELRLGNGVIFTKA</sequence>
<organism evidence="1 2">
    <name type="scientific">Neisseria subflava NJ9703</name>
    <dbReference type="NCBI Taxonomy" id="546268"/>
    <lineage>
        <taxon>Bacteria</taxon>
        <taxon>Pseudomonadati</taxon>
        <taxon>Pseudomonadota</taxon>
        <taxon>Betaproteobacteria</taxon>
        <taxon>Neisseriales</taxon>
        <taxon>Neisseriaceae</taxon>
        <taxon>Neisseria</taxon>
    </lineage>
</organism>
<gene>
    <name evidence="1" type="ORF">NEISUBOT_03991</name>
</gene>
<reference evidence="1 2" key="1">
    <citation type="submission" date="2010-01" db="EMBL/GenBank/DDBJ databases">
        <authorList>
            <person name="Weinstock G."/>
            <person name="Sodergren E."/>
            <person name="Clifton S."/>
            <person name="Fulton L."/>
            <person name="Fulton B."/>
            <person name="Courtney L."/>
            <person name="Fronick C."/>
            <person name="Harrison M."/>
            <person name="Strong C."/>
            <person name="Farmer C."/>
            <person name="Delahaunty K."/>
            <person name="Markovic C."/>
            <person name="Hall O."/>
            <person name="Minx P."/>
            <person name="Tomlinson C."/>
            <person name="Mitreva M."/>
            <person name="Nelson J."/>
            <person name="Hou S."/>
            <person name="Wollam A."/>
            <person name="Pepin K.H."/>
            <person name="Johnson M."/>
            <person name="Bhonagiri V."/>
            <person name="Nash W.E."/>
            <person name="Warren W."/>
            <person name="Chinwalla A."/>
            <person name="Mardis E.R."/>
            <person name="Wilson R.K."/>
        </authorList>
    </citation>
    <scope>NUCLEOTIDE SEQUENCE [LARGE SCALE GENOMIC DNA]</scope>
    <source>
        <strain evidence="1 2">NJ9703</strain>
    </source>
</reference>
<evidence type="ECO:0000313" key="2">
    <source>
        <dbReference type="Proteomes" id="UP000004621"/>
    </source>
</evidence>
<dbReference type="Proteomes" id="UP000004621">
    <property type="component" value="Unassembled WGS sequence"/>
</dbReference>
<protein>
    <submittedName>
        <fullName evidence="1">Uncharacterized protein</fullName>
    </submittedName>
</protein>
<name>A0A9W5IRY7_NEISU</name>
<proteinExistence type="predicted"/>
<evidence type="ECO:0000313" key="1">
    <source>
        <dbReference type="EMBL" id="EFC52636.1"/>
    </source>
</evidence>
<comment type="caution">
    <text evidence="1">The sequence shown here is derived from an EMBL/GenBank/DDBJ whole genome shotgun (WGS) entry which is preliminary data.</text>
</comment>
<dbReference type="EMBL" id="ACEO02000003">
    <property type="protein sequence ID" value="EFC52636.1"/>
    <property type="molecule type" value="Genomic_DNA"/>
</dbReference>
<accession>A0A9W5IRY7</accession>